<feature type="signal peptide" evidence="2">
    <location>
        <begin position="1"/>
        <end position="23"/>
    </location>
</feature>
<protein>
    <recommendedName>
        <fullName evidence="5">DUF1475 domain-containing protein</fullName>
    </recommendedName>
</protein>
<dbReference type="EMBL" id="AP019860">
    <property type="protein sequence ID" value="BBM83265.1"/>
    <property type="molecule type" value="Genomic_DNA"/>
</dbReference>
<dbReference type="KEGG" id="uam:UABAM_01616"/>
<name>A0A5S9IMG1_UABAM</name>
<keyword evidence="1" id="KW-0472">Membrane</keyword>
<evidence type="ECO:0000313" key="3">
    <source>
        <dbReference type="EMBL" id="BBM83265.1"/>
    </source>
</evidence>
<reference evidence="3 4" key="1">
    <citation type="submission" date="2019-08" db="EMBL/GenBank/DDBJ databases">
        <title>Complete genome sequence of Candidatus Uab amorphum.</title>
        <authorList>
            <person name="Shiratori T."/>
            <person name="Suzuki S."/>
            <person name="Kakizawa Y."/>
            <person name="Ishida K."/>
        </authorList>
    </citation>
    <scope>NUCLEOTIDE SEQUENCE [LARGE SCALE GENOMIC DNA]</scope>
    <source>
        <strain evidence="3 4">SRT547</strain>
    </source>
</reference>
<dbReference type="AlphaFoldDB" id="A0A5S9IMG1"/>
<dbReference type="RefSeq" id="WP_151967472.1">
    <property type="nucleotide sequence ID" value="NZ_AP019860.1"/>
</dbReference>
<evidence type="ECO:0008006" key="5">
    <source>
        <dbReference type="Google" id="ProtNLM"/>
    </source>
</evidence>
<dbReference type="Pfam" id="PF07343">
    <property type="entry name" value="DUF1475"/>
    <property type="match status" value="1"/>
</dbReference>
<gene>
    <name evidence="3" type="ORF">UABAM_01616</name>
</gene>
<keyword evidence="1" id="KW-1133">Transmembrane helix</keyword>
<dbReference type="OrthoDB" id="194531at2"/>
<keyword evidence="4" id="KW-1185">Reference proteome</keyword>
<dbReference type="InterPro" id="IPR009943">
    <property type="entry name" value="DUF1475"/>
</dbReference>
<accession>A0A5S9IMG1</accession>
<proteinExistence type="predicted"/>
<feature type="transmembrane region" description="Helical" evidence="1">
    <location>
        <begin position="70"/>
        <end position="90"/>
    </location>
</feature>
<sequence>MKKIVSVLFVFILVSMASSIVHALLTANFFESGSMMMNDAWGRTTLLEAYLAFTVFYVWVFYKEGLGGKIAWFLLIMGIGNVAIASYVLIQIAKMDKGDSWAKLLLNDRDYKSLAR</sequence>
<keyword evidence="2" id="KW-0732">Signal</keyword>
<feature type="transmembrane region" description="Helical" evidence="1">
    <location>
        <begin position="47"/>
        <end position="63"/>
    </location>
</feature>
<evidence type="ECO:0000256" key="1">
    <source>
        <dbReference type="SAM" id="Phobius"/>
    </source>
</evidence>
<dbReference type="Proteomes" id="UP000326354">
    <property type="component" value="Chromosome"/>
</dbReference>
<evidence type="ECO:0000256" key="2">
    <source>
        <dbReference type="SAM" id="SignalP"/>
    </source>
</evidence>
<organism evidence="3 4">
    <name type="scientific">Uabimicrobium amorphum</name>
    <dbReference type="NCBI Taxonomy" id="2596890"/>
    <lineage>
        <taxon>Bacteria</taxon>
        <taxon>Pseudomonadati</taxon>
        <taxon>Planctomycetota</taxon>
        <taxon>Candidatus Uabimicrobiia</taxon>
        <taxon>Candidatus Uabimicrobiales</taxon>
        <taxon>Candidatus Uabimicrobiaceae</taxon>
        <taxon>Candidatus Uabimicrobium</taxon>
    </lineage>
</organism>
<keyword evidence="1" id="KW-0812">Transmembrane</keyword>
<feature type="chain" id="PRO_5024881490" description="DUF1475 domain-containing protein" evidence="2">
    <location>
        <begin position="24"/>
        <end position="116"/>
    </location>
</feature>
<evidence type="ECO:0000313" key="4">
    <source>
        <dbReference type="Proteomes" id="UP000326354"/>
    </source>
</evidence>